<keyword evidence="6" id="KW-0472">Membrane</keyword>
<feature type="transmembrane region" description="Helical" evidence="6">
    <location>
        <begin position="826"/>
        <end position="847"/>
    </location>
</feature>
<dbReference type="SUPFAM" id="SSF50494">
    <property type="entry name" value="Trypsin-like serine proteases"/>
    <property type="match status" value="1"/>
</dbReference>
<dbReference type="InterPro" id="IPR043504">
    <property type="entry name" value="Peptidase_S1_PA_chymotrypsin"/>
</dbReference>
<dbReference type="InterPro" id="IPR018114">
    <property type="entry name" value="TRYPSIN_HIS"/>
</dbReference>
<evidence type="ECO:0000256" key="3">
    <source>
        <dbReference type="ARBA" id="ARBA00022729"/>
    </source>
</evidence>
<name>A0ABX0DG71_9MICC</name>
<dbReference type="EMBL" id="JAAKZI010000012">
    <property type="protein sequence ID" value="NGN83525.1"/>
    <property type="molecule type" value="Genomic_DNA"/>
</dbReference>
<evidence type="ECO:0000256" key="7">
    <source>
        <dbReference type="SAM" id="SignalP"/>
    </source>
</evidence>
<comment type="caution">
    <text evidence="9">The sequence shown here is derived from an EMBL/GenBank/DDBJ whole genome shotgun (WGS) entry which is preliminary data.</text>
</comment>
<dbReference type="Proteomes" id="UP000479226">
    <property type="component" value="Unassembled WGS sequence"/>
</dbReference>
<dbReference type="Gene3D" id="2.60.40.10">
    <property type="entry name" value="Immunoglobulins"/>
    <property type="match status" value="3"/>
</dbReference>
<feature type="region of interest" description="Disordered" evidence="5">
    <location>
        <begin position="32"/>
        <end position="76"/>
    </location>
</feature>
<accession>A0ABX0DG71</accession>
<sequence>MQASTRALLRRGGAACAAAAVFMAGTFAAGAANAAPQPEPPAAPTMSAGSATAGATPPGTASAPATAPAASGTELPGGLAEALKRDLGMTVEEFKAQGELAAKAADVQAEVSTVDPAAVVSVSGGGITVQTTATDVARQAAGATKVTVKATPSALGPAKVDAASVDALFNDYVKTFGARNLLSVAQNISGDFVIRTGDLKSPATPTASPRAFARAMPSVTEFAAKYGNVVVVDATGPGTAHYAVGDPFDMVNGEGYYTSDDSNGHGGLCSIGWNGFNMAGAPAVISAGHCTSDGATTVAALTNPANENVTTNSFNTASLLTPLGRVGFSQFGGPNNSFTTSDLLGNPASNIGTDVSVINEIAGNLTQLPAVAKWTGAKSWVPTAPQQISADTVHVTGVGDAVLGAKICKSGRTTGWTCGTVDEKGAYVIQGINAPSPVNPGGNPNDLRAVRGFASIGNLRSDHGDSGGPVIAGTTAVGITSAGGTMDDGTTVAITADIRPALAATNGYTVKIFLGTPAVTTKGTVYREATISGAVADAPAGTLVDVTIDGVKSAPAPTVAANGTWSVKAPNKFGTFAITAQARNGYSTSATATASIQVIKATLAAPAFTAPALNGSATVPVSAITGTGKAGATVTLSGDVTGTAVVAANGTWSVAVAPALEIGSYTVTAQQTLADWNDSPAATSKFTVVPAAPAVTSPSQGQQFPYDQGPVTVSGTNTPGATVKVTINGQQYDATVDGSTWSITFSQKFASGNYSLSAVQTLNGQSSPAGKADFVVLAKPTPPATQKPAPTTPGATTPASPAAPGAAGGVDPSNNGGLANTGASSALLPLGAAGSLLVLGGAAFLLFRRRKSAH</sequence>
<dbReference type="PROSITE" id="PS00134">
    <property type="entry name" value="TRYPSIN_HIS"/>
    <property type="match status" value="1"/>
</dbReference>
<feature type="compositionally biased region" description="Low complexity" evidence="5">
    <location>
        <begin position="786"/>
        <end position="805"/>
    </location>
</feature>
<evidence type="ECO:0000259" key="8">
    <source>
        <dbReference type="PROSITE" id="PS50847"/>
    </source>
</evidence>
<evidence type="ECO:0000256" key="1">
    <source>
        <dbReference type="ARBA" id="ARBA00022512"/>
    </source>
</evidence>
<keyword evidence="4" id="KW-0572">Peptidoglycan-anchor</keyword>
<reference evidence="9 10" key="1">
    <citation type="submission" date="2020-02" db="EMBL/GenBank/DDBJ databases">
        <title>Genome sequence of the type strain DSM 27180 of Arthrobacter silviterrae.</title>
        <authorList>
            <person name="Gao J."/>
            <person name="Sun J."/>
        </authorList>
    </citation>
    <scope>NUCLEOTIDE SEQUENCE [LARGE SCALE GENOMIC DNA]</scope>
    <source>
        <strain evidence="9 10">DSM 27180</strain>
    </source>
</reference>
<dbReference type="CDD" id="cd21112">
    <property type="entry name" value="alphaLP-like"/>
    <property type="match status" value="1"/>
</dbReference>
<dbReference type="InterPro" id="IPR009003">
    <property type="entry name" value="Peptidase_S1_PA"/>
</dbReference>
<dbReference type="NCBIfam" id="TIGR01167">
    <property type="entry name" value="LPXTG_anchor"/>
    <property type="match status" value="1"/>
</dbReference>
<keyword evidence="10" id="KW-1185">Reference proteome</keyword>
<evidence type="ECO:0000313" key="10">
    <source>
        <dbReference type="Proteomes" id="UP000479226"/>
    </source>
</evidence>
<dbReference type="InterPro" id="IPR006311">
    <property type="entry name" value="TAT_signal"/>
</dbReference>
<proteinExistence type="predicted"/>
<protein>
    <submittedName>
        <fullName evidence="9">LPXTG cell wall anchor domain-containing protein</fullName>
    </submittedName>
</protein>
<dbReference type="NCBIfam" id="NF033510">
    <property type="entry name" value="Ca_tandemer"/>
    <property type="match status" value="2"/>
</dbReference>
<dbReference type="InterPro" id="IPR019931">
    <property type="entry name" value="LPXTG_anchor"/>
</dbReference>
<dbReference type="PROSITE" id="PS51318">
    <property type="entry name" value="TAT"/>
    <property type="match status" value="1"/>
</dbReference>
<feature type="region of interest" description="Disordered" evidence="5">
    <location>
        <begin position="781"/>
        <end position="814"/>
    </location>
</feature>
<dbReference type="RefSeq" id="WP_165181632.1">
    <property type="nucleotide sequence ID" value="NZ_JAAKZI010000012.1"/>
</dbReference>
<evidence type="ECO:0000256" key="6">
    <source>
        <dbReference type="SAM" id="Phobius"/>
    </source>
</evidence>
<organism evidence="9 10">
    <name type="scientific">Arthrobacter silviterrae</name>
    <dbReference type="NCBI Taxonomy" id="2026658"/>
    <lineage>
        <taxon>Bacteria</taxon>
        <taxon>Bacillati</taxon>
        <taxon>Actinomycetota</taxon>
        <taxon>Actinomycetes</taxon>
        <taxon>Micrococcales</taxon>
        <taxon>Micrococcaceae</taxon>
        <taxon>Arthrobacter</taxon>
    </lineage>
</organism>
<dbReference type="PROSITE" id="PS50847">
    <property type="entry name" value="GRAM_POS_ANCHORING"/>
    <property type="match status" value="1"/>
</dbReference>
<dbReference type="Gene3D" id="2.40.10.10">
    <property type="entry name" value="Trypsin-like serine proteases"/>
    <property type="match status" value="2"/>
</dbReference>
<dbReference type="InterPro" id="IPR013783">
    <property type="entry name" value="Ig-like_fold"/>
</dbReference>
<feature type="chain" id="PRO_5046167613" evidence="7">
    <location>
        <begin position="35"/>
        <end position="854"/>
    </location>
</feature>
<evidence type="ECO:0000256" key="5">
    <source>
        <dbReference type="SAM" id="MobiDB-lite"/>
    </source>
</evidence>
<keyword evidence="1" id="KW-0134">Cell wall</keyword>
<evidence type="ECO:0000256" key="2">
    <source>
        <dbReference type="ARBA" id="ARBA00022525"/>
    </source>
</evidence>
<gene>
    <name evidence="9" type="ORF">G6N77_08650</name>
</gene>
<feature type="domain" description="Gram-positive cocci surface proteins LPxTG" evidence="8">
    <location>
        <begin position="818"/>
        <end position="854"/>
    </location>
</feature>
<feature type="compositionally biased region" description="Low complexity" evidence="5">
    <location>
        <begin position="44"/>
        <end position="73"/>
    </location>
</feature>
<keyword evidence="3 7" id="KW-0732">Signal</keyword>
<keyword evidence="6" id="KW-1133">Transmembrane helix</keyword>
<evidence type="ECO:0000256" key="4">
    <source>
        <dbReference type="ARBA" id="ARBA00023088"/>
    </source>
</evidence>
<evidence type="ECO:0000313" key="9">
    <source>
        <dbReference type="EMBL" id="NGN83525.1"/>
    </source>
</evidence>
<feature type="signal peptide" evidence="7">
    <location>
        <begin position="1"/>
        <end position="34"/>
    </location>
</feature>
<keyword evidence="2" id="KW-0964">Secreted</keyword>
<keyword evidence="6" id="KW-0812">Transmembrane</keyword>